<dbReference type="PANTHER" id="PTHR18964">
    <property type="entry name" value="ROK (REPRESSOR, ORF, KINASE) FAMILY"/>
    <property type="match status" value="1"/>
</dbReference>
<gene>
    <name evidence="1" type="primary">glkA_4</name>
    <name evidence="1" type="ORF">SDC9_37423</name>
</gene>
<dbReference type="AlphaFoldDB" id="A0A644VJD4"/>
<accession>A0A644VJD4</accession>
<organism evidence="1">
    <name type="scientific">bioreactor metagenome</name>
    <dbReference type="NCBI Taxonomy" id="1076179"/>
    <lineage>
        <taxon>unclassified sequences</taxon>
        <taxon>metagenomes</taxon>
        <taxon>ecological metagenomes</taxon>
    </lineage>
</organism>
<protein>
    <submittedName>
        <fullName evidence="1">Glucokinase</fullName>
        <ecNumber evidence="1">2.7.1.2</ecNumber>
    </submittedName>
</protein>
<dbReference type="PANTHER" id="PTHR18964:SF149">
    <property type="entry name" value="BIFUNCTIONAL UDP-N-ACETYLGLUCOSAMINE 2-EPIMERASE_N-ACETYLMANNOSAMINE KINASE"/>
    <property type="match status" value="1"/>
</dbReference>
<dbReference type="SUPFAM" id="SSF53067">
    <property type="entry name" value="Actin-like ATPase domain"/>
    <property type="match status" value="1"/>
</dbReference>
<dbReference type="Gene3D" id="3.30.420.40">
    <property type="match status" value="2"/>
</dbReference>
<keyword evidence="1" id="KW-0808">Transferase</keyword>
<comment type="caution">
    <text evidence="1">The sequence shown here is derived from an EMBL/GenBank/DDBJ whole genome shotgun (WGS) entry which is preliminary data.</text>
</comment>
<dbReference type="InterPro" id="IPR043129">
    <property type="entry name" value="ATPase_NBD"/>
</dbReference>
<keyword evidence="1" id="KW-0418">Kinase</keyword>
<dbReference type="InterPro" id="IPR049874">
    <property type="entry name" value="ROK_cs"/>
</dbReference>
<dbReference type="PROSITE" id="PS01125">
    <property type="entry name" value="ROK"/>
    <property type="match status" value="1"/>
</dbReference>
<dbReference type="EMBL" id="VSSQ01000327">
    <property type="protein sequence ID" value="MPL91355.1"/>
    <property type="molecule type" value="Genomic_DNA"/>
</dbReference>
<reference evidence="1" key="1">
    <citation type="submission" date="2019-08" db="EMBL/GenBank/DDBJ databases">
        <authorList>
            <person name="Kucharzyk K."/>
            <person name="Murdoch R.W."/>
            <person name="Higgins S."/>
            <person name="Loffler F."/>
        </authorList>
    </citation>
    <scope>NUCLEOTIDE SEQUENCE</scope>
</reference>
<proteinExistence type="predicted"/>
<dbReference type="InterPro" id="IPR000600">
    <property type="entry name" value="ROK"/>
</dbReference>
<dbReference type="Pfam" id="PF00480">
    <property type="entry name" value="ROK"/>
    <property type="match status" value="1"/>
</dbReference>
<dbReference type="GO" id="GO:0004340">
    <property type="term" value="F:glucokinase activity"/>
    <property type="evidence" value="ECO:0007669"/>
    <property type="project" value="UniProtKB-EC"/>
</dbReference>
<sequence>MKSYSIGIDIGGTNTGFGLVDEKGNIISTTSISTKDFDIVENYLDEIVKHIILLIERCEDKSLLKGVGIGAPNGNYYNGTIEHAPNLKFHGIIPVKEYIETKLKGKGYDLKVTLTNDANAAAIGEMIYGGAKGIKNFIMITLGTGVGSGIVVDGKVVYGFDGFAGEVGHTIVQPEGRMCGCGRRGCVETYSSVTGLRKTALELINNTKTKSSLREICQENIGGKAIYNAAINGDKLALKCFEITAKMLAIGMANAVAVTSPEKIFLFGGLTKAGDLLMNPLKKYFEESLFVVFQNKIDLEISHLDENTAAILGAAALTY</sequence>
<evidence type="ECO:0000313" key="1">
    <source>
        <dbReference type="EMBL" id="MPL91355.1"/>
    </source>
</evidence>
<dbReference type="EC" id="2.7.1.2" evidence="1"/>
<name>A0A644VJD4_9ZZZZ</name>